<name>A0A8S9JY34_BRACR</name>
<proteinExistence type="predicted"/>
<sequence length="208" mass="23518">MRRHEAEVVVSPVGDRDVKWAGCLWAARVQILMARKRLRNEDALPSSFDPKSLLVRGGEIVFVPHYIDREEVAEYWFATCGLEAPPPEPWCPSTCDKKREDGVAVRRHIGEGGVTMRRHEAEVVVSPVGDRDVKWAARKRLGNEDALPSSFDPKSLLVRGGEIVFIPHYIDREEVAEYWFATCGLEAPPPEPWCPSTCNSKYDLCFVI</sequence>
<comment type="caution">
    <text evidence="1">The sequence shown here is derived from an EMBL/GenBank/DDBJ whole genome shotgun (WGS) entry which is preliminary data.</text>
</comment>
<reference evidence="1" key="1">
    <citation type="submission" date="2019-12" db="EMBL/GenBank/DDBJ databases">
        <title>Genome sequencing and annotation of Brassica cretica.</title>
        <authorList>
            <person name="Studholme D.J."/>
            <person name="Sarris P.F."/>
        </authorList>
    </citation>
    <scope>NUCLEOTIDE SEQUENCE</scope>
    <source>
        <strain evidence="1">PFS-102/07</strain>
        <tissue evidence="1">Leaf</tissue>
    </source>
</reference>
<dbReference type="AlphaFoldDB" id="A0A8S9JY34"/>
<dbReference type="EMBL" id="QGKY02000246">
    <property type="protein sequence ID" value="KAF2587450.1"/>
    <property type="molecule type" value="Genomic_DNA"/>
</dbReference>
<protein>
    <submittedName>
        <fullName evidence="1">Uncharacterized protein</fullName>
    </submittedName>
</protein>
<accession>A0A8S9JY34</accession>
<organism evidence="1">
    <name type="scientific">Brassica cretica</name>
    <name type="common">Mustard</name>
    <dbReference type="NCBI Taxonomy" id="69181"/>
    <lineage>
        <taxon>Eukaryota</taxon>
        <taxon>Viridiplantae</taxon>
        <taxon>Streptophyta</taxon>
        <taxon>Embryophyta</taxon>
        <taxon>Tracheophyta</taxon>
        <taxon>Spermatophyta</taxon>
        <taxon>Magnoliopsida</taxon>
        <taxon>eudicotyledons</taxon>
        <taxon>Gunneridae</taxon>
        <taxon>Pentapetalae</taxon>
        <taxon>rosids</taxon>
        <taxon>malvids</taxon>
        <taxon>Brassicales</taxon>
        <taxon>Brassicaceae</taxon>
        <taxon>Brassiceae</taxon>
        <taxon>Brassica</taxon>
    </lineage>
</organism>
<gene>
    <name evidence="1" type="ORF">F2Q70_00035380</name>
</gene>
<evidence type="ECO:0000313" key="1">
    <source>
        <dbReference type="EMBL" id="KAF2587450.1"/>
    </source>
</evidence>